<proteinExistence type="evidence at transcript level"/>
<dbReference type="AlphaFoldDB" id="A0A976LYA1"/>
<sequence length="87" mass="9743">MGFYILLTVVALLLTSFMSTDATPVDQAKRSTIRKNGPGTRIWSRDACPEYEAKCFSTECTDEDSDGYDSPECQAACQYVWDHCSED</sequence>
<feature type="signal peptide" evidence="1">
    <location>
        <begin position="1"/>
        <end position="22"/>
    </location>
</feature>
<organism evidence="2">
    <name type="scientific">Turris guidopoppei</name>
    <dbReference type="NCBI Taxonomy" id="2872650"/>
    <lineage>
        <taxon>Eukaryota</taxon>
        <taxon>Metazoa</taxon>
        <taxon>Spiralia</taxon>
        <taxon>Lophotrochozoa</taxon>
        <taxon>Mollusca</taxon>
        <taxon>Gastropoda</taxon>
        <taxon>Caenogastropoda</taxon>
        <taxon>Neogastropoda</taxon>
        <taxon>Conoidea</taxon>
        <taxon>Turridae</taxon>
        <taxon>Turris</taxon>
    </lineage>
</organism>
<evidence type="ECO:0000313" key="2">
    <source>
        <dbReference type="EMBL" id="UCR73913.1"/>
    </source>
</evidence>
<accession>A0A976LYA1</accession>
<dbReference type="EMBL" id="OK247637">
    <property type="protein sequence ID" value="UCR73913.1"/>
    <property type="molecule type" value="mRNA"/>
</dbReference>
<keyword evidence="1" id="KW-0732">Signal</keyword>
<protein>
    <submittedName>
        <fullName evidence="2">Venom peptide Tgd9.1</fullName>
    </submittedName>
</protein>
<reference evidence="2" key="1">
    <citation type="submission" date="2021-09" db="EMBL/GenBank/DDBJ databases">
        <title>Integrating Venom Peptide Libraries into a Phylogenetic and Broader Biological Framework.</title>
        <authorList>
            <person name="Watkins M."/>
            <person name="Chase K."/>
            <person name="Safavi-Hemami H."/>
            <person name="Olivera B.M."/>
        </authorList>
    </citation>
    <scope>NUCLEOTIDE SEQUENCE</scope>
    <source>
        <tissue evidence="2">Venom duct</tissue>
    </source>
</reference>
<feature type="chain" id="PRO_5036756027" evidence="1">
    <location>
        <begin position="23"/>
        <end position="87"/>
    </location>
</feature>
<name>A0A976LYA1_9CAEN</name>
<evidence type="ECO:0000256" key="1">
    <source>
        <dbReference type="SAM" id="SignalP"/>
    </source>
</evidence>